<dbReference type="EMBL" id="ML170161">
    <property type="protein sequence ID" value="TDL26704.1"/>
    <property type="molecule type" value="Genomic_DNA"/>
</dbReference>
<dbReference type="Proteomes" id="UP000294933">
    <property type="component" value="Unassembled WGS sequence"/>
</dbReference>
<proteinExistence type="predicted"/>
<evidence type="ECO:0000256" key="1">
    <source>
        <dbReference type="SAM" id="MobiDB-lite"/>
    </source>
</evidence>
<dbReference type="AlphaFoldDB" id="A0A4Y7QGC0"/>
<evidence type="ECO:0000256" key="3">
    <source>
        <dbReference type="SAM" id="SignalP"/>
    </source>
</evidence>
<gene>
    <name evidence="4" type="ORF">BD410DRAFT_895325</name>
</gene>
<keyword evidence="2" id="KW-1133">Transmembrane helix</keyword>
<dbReference type="Gene3D" id="2.60.120.260">
    <property type="entry name" value="Galactose-binding domain-like"/>
    <property type="match status" value="1"/>
</dbReference>
<accession>A0A4Y7QGC0</accession>
<feature type="region of interest" description="Disordered" evidence="1">
    <location>
        <begin position="241"/>
        <end position="283"/>
    </location>
</feature>
<organism evidence="4 5">
    <name type="scientific">Rickenella mellea</name>
    <dbReference type="NCBI Taxonomy" id="50990"/>
    <lineage>
        <taxon>Eukaryota</taxon>
        <taxon>Fungi</taxon>
        <taxon>Dikarya</taxon>
        <taxon>Basidiomycota</taxon>
        <taxon>Agaricomycotina</taxon>
        <taxon>Agaricomycetes</taxon>
        <taxon>Hymenochaetales</taxon>
        <taxon>Rickenellaceae</taxon>
        <taxon>Rickenella</taxon>
    </lineage>
</organism>
<evidence type="ECO:0000256" key="2">
    <source>
        <dbReference type="SAM" id="Phobius"/>
    </source>
</evidence>
<protein>
    <recommendedName>
        <fullName evidence="6">Mid2 domain-containing protein</fullName>
    </recommendedName>
</protein>
<reference evidence="4 5" key="1">
    <citation type="submission" date="2018-06" db="EMBL/GenBank/DDBJ databases">
        <title>A transcriptomic atlas of mushroom development highlights an independent origin of complex multicellularity.</title>
        <authorList>
            <consortium name="DOE Joint Genome Institute"/>
            <person name="Krizsan K."/>
            <person name="Almasi E."/>
            <person name="Merenyi Z."/>
            <person name="Sahu N."/>
            <person name="Viragh M."/>
            <person name="Koszo T."/>
            <person name="Mondo S."/>
            <person name="Kiss B."/>
            <person name="Balint B."/>
            <person name="Kues U."/>
            <person name="Barry K."/>
            <person name="Hegedus J.C."/>
            <person name="Henrissat B."/>
            <person name="Johnson J."/>
            <person name="Lipzen A."/>
            <person name="Ohm R."/>
            <person name="Nagy I."/>
            <person name="Pangilinan J."/>
            <person name="Yan J."/>
            <person name="Xiong Y."/>
            <person name="Grigoriev I.V."/>
            <person name="Hibbett D.S."/>
            <person name="Nagy L.G."/>
        </authorList>
    </citation>
    <scope>NUCLEOTIDE SEQUENCE [LARGE SCALE GENOMIC DNA]</scope>
    <source>
        <strain evidence="4 5">SZMC22713</strain>
    </source>
</reference>
<evidence type="ECO:0008006" key="6">
    <source>
        <dbReference type="Google" id="ProtNLM"/>
    </source>
</evidence>
<feature type="signal peptide" evidence="3">
    <location>
        <begin position="1"/>
        <end position="24"/>
    </location>
</feature>
<keyword evidence="3" id="KW-0732">Signal</keyword>
<sequence>MTFTPSRRLSLLLHFLSFVLPLFATPVNQTVTSRDPRIFYTGVWVDQDQGGHQYTVTAGSSLSFTFQGTAVYYHTATTINGGIASFFIDGSLMAQLDQSSGAISGNTTVVPTILFSITGLDSQKNHTIDATYVGPGASGGPYIDFYYLEYTLDDDTSAGGNTNSNTTSSAMTTHTKSNAVAIGAGVGIACGILIAAIATATLLYLRRRQISKLKVEMVIPYDADHSSTAVASFLDPTMNLSQPGTPFSSMTSPPTSSKSAGGHRNILPPSSPSADLSSPHGPEDQMAEIIRQPVSTHGPVQIAALRFSAFSVDASTPADLYDSFSARGSPDPPPQYV</sequence>
<keyword evidence="5" id="KW-1185">Reference proteome</keyword>
<dbReference type="OrthoDB" id="3234968at2759"/>
<evidence type="ECO:0000313" key="5">
    <source>
        <dbReference type="Proteomes" id="UP000294933"/>
    </source>
</evidence>
<name>A0A4Y7QGC0_9AGAM</name>
<evidence type="ECO:0000313" key="4">
    <source>
        <dbReference type="EMBL" id="TDL26704.1"/>
    </source>
</evidence>
<dbReference type="VEuPathDB" id="FungiDB:BD410DRAFT_895325"/>
<feature type="chain" id="PRO_5021387739" description="Mid2 domain-containing protein" evidence="3">
    <location>
        <begin position="25"/>
        <end position="337"/>
    </location>
</feature>
<keyword evidence="2" id="KW-0472">Membrane</keyword>
<keyword evidence="2" id="KW-0812">Transmembrane</keyword>
<dbReference type="STRING" id="50990.A0A4Y7QGC0"/>
<feature type="transmembrane region" description="Helical" evidence="2">
    <location>
        <begin position="179"/>
        <end position="205"/>
    </location>
</feature>
<feature type="compositionally biased region" description="Low complexity" evidence="1">
    <location>
        <begin position="245"/>
        <end position="259"/>
    </location>
</feature>